<name>A0ABX0SDA2_PONBL</name>
<evidence type="ECO:0000313" key="2">
    <source>
        <dbReference type="EMBL" id="NIG61230.1"/>
    </source>
</evidence>
<accession>A0ABX0SDA2</accession>
<sequence length="203" mass="22049">MLHGAEGHIRSEGPHCRLSPVTWPLGGAHQQCQAQTINSANFIHAFKATEIMLRPSHETFLTSRPLESHPHPDATPWVIPLSKLALLVGSTAPFALNHFARLCSVCTRYTEKVQLSPPRGAEYHLPCGSCSPQRVTKRTSALSRHHAQQIPRARSGDPSGHHSGHFPASQRAGTALSHRCGSVRTNWPLALLSPSSPSITPPD</sequence>
<reference evidence="2" key="1">
    <citation type="submission" date="2018-05" db="EMBL/GenBank/DDBJ databases">
        <authorList>
            <person name="Pedro S.L.S."/>
            <person name="Freitas R.C."/>
            <person name="Barreto A.S."/>
            <person name="Lima A.O.S."/>
        </authorList>
    </citation>
    <scope>NUCLEOTIDE SEQUENCE</scope>
    <source>
        <strain evidence="2">BP203</strain>
        <tissue evidence="2">Muscle</tissue>
    </source>
</reference>
<comment type="caution">
    <text evidence="2">The sequence shown here is derived from an EMBL/GenBank/DDBJ whole genome shotgun (WGS) entry which is preliminary data.</text>
</comment>
<organism evidence="2 3">
    <name type="scientific">Pontoporia blainvillei</name>
    <name type="common">Franciscana</name>
    <name type="synonym">Delphinus blainvillei</name>
    <dbReference type="NCBI Taxonomy" id="48723"/>
    <lineage>
        <taxon>Eukaryota</taxon>
        <taxon>Metazoa</taxon>
        <taxon>Chordata</taxon>
        <taxon>Craniata</taxon>
        <taxon>Vertebrata</taxon>
        <taxon>Euteleostomi</taxon>
        <taxon>Mammalia</taxon>
        <taxon>Eutheria</taxon>
        <taxon>Laurasiatheria</taxon>
        <taxon>Artiodactyla</taxon>
        <taxon>Whippomorpha</taxon>
        <taxon>Cetacea</taxon>
        <taxon>Odontoceti</taxon>
        <taxon>Pontoporiidae</taxon>
        <taxon>Pontoporia</taxon>
    </lineage>
</organism>
<feature type="region of interest" description="Disordered" evidence="1">
    <location>
        <begin position="138"/>
        <end position="177"/>
    </location>
</feature>
<gene>
    <name evidence="2" type="ORF">BU61_4886</name>
</gene>
<evidence type="ECO:0000313" key="3">
    <source>
        <dbReference type="Proteomes" id="UP001165941"/>
    </source>
</evidence>
<keyword evidence="3" id="KW-1185">Reference proteome</keyword>
<proteinExistence type="predicted"/>
<evidence type="ECO:0000256" key="1">
    <source>
        <dbReference type="SAM" id="MobiDB-lite"/>
    </source>
</evidence>
<dbReference type="Proteomes" id="UP001165941">
    <property type="component" value="Unassembled WGS sequence"/>
</dbReference>
<protein>
    <submittedName>
        <fullName evidence="2">Uncharacterized protein</fullName>
    </submittedName>
</protein>
<dbReference type="EMBL" id="PGGH01269385">
    <property type="protein sequence ID" value="NIG61230.1"/>
    <property type="molecule type" value="Genomic_DNA"/>
</dbReference>